<evidence type="ECO:0000256" key="3">
    <source>
        <dbReference type="ARBA" id="ARBA00022840"/>
    </source>
</evidence>
<keyword evidence="7" id="KW-0472">Membrane</keyword>
<keyword evidence="1" id="KW-0597">Phosphoprotein</keyword>
<name>A0ABX8BAG7_9BACT</name>
<dbReference type="Gene3D" id="2.130.10.10">
    <property type="entry name" value="YVTN repeat-like/Quinoprotein amine dehydrogenase"/>
    <property type="match status" value="4"/>
</dbReference>
<keyword evidence="3 4" id="KW-0067">ATP-binding</keyword>
<evidence type="ECO:0000256" key="2">
    <source>
        <dbReference type="ARBA" id="ARBA00022741"/>
    </source>
</evidence>
<dbReference type="InterPro" id="IPR011110">
    <property type="entry name" value="Reg_prop"/>
</dbReference>
<dbReference type="InterPro" id="IPR017441">
    <property type="entry name" value="Protein_kinase_ATP_BS"/>
</dbReference>
<keyword evidence="9" id="KW-0808">Transferase</keyword>
<keyword evidence="7" id="KW-1133">Transmembrane helix</keyword>
<dbReference type="SMART" id="SM00220">
    <property type="entry name" value="S_TKc"/>
    <property type="match status" value="1"/>
</dbReference>
<evidence type="ECO:0000256" key="6">
    <source>
        <dbReference type="SAM" id="MobiDB-lite"/>
    </source>
</evidence>
<dbReference type="Proteomes" id="UP000676506">
    <property type="component" value="Chromosome 1"/>
</dbReference>
<dbReference type="Pfam" id="PF00069">
    <property type="entry name" value="Pkinase"/>
    <property type="match status" value="1"/>
</dbReference>
<organism evidence="9 10">
    <name type="scientific">Chloracidobacterium validum</name>
    <dbReference type="NCBI Taxonomy" id="2821543"/>
    <lineage>
        <taxon>Bacteria</taxon>
        <taxon>Pseudomonadati</taxon>
        <taxon>Acidobacteriota</taxon>
        <taxon>Terriglobia</taxon>
        <taxon>Terriglobales</taxon>
        <taxon>Acidobacteriaceae</taxon>
        <taxon>Chloracidobacterium</taxon>
    </lineage>
</organism>
<dbReference type="InterPro" id="IPR008271">
    <property type="entry name" value="Ser/Thr_kinase_AS"/>
</dbReference>
<protein>
    <submittedName>
        <fullName evidence="9">Protein kinase</fullName>
    </submittedName>
</protein>
<feature type="transmembrane region" description="Helical" evidence="7">
    <location>
        <begin position="792"/>
        <end position="810"/>
    </location>
</feature>
<sequence>MKRLLSVMSCFATLVLWNGLGWAQTRTPVHFRNLSIEHGLSQSTATCFLQDRTGFLWFGTADGLNRYDGYGFKVFRRDGRQPDSLAGNLVYAVCEDHTGVLWVGTSEGGLSRYDARTERFTRYAHHPDQPTSLYGGQVRSLCADRQGQLWIGTSEGLCRLDRERRHITRFPSADTQTPQALLGKRVLSLALDHAGRLWAGTSQGLSCYDPETGQFTHYRHNPAQPGTLGEGSVRALHVGRSGILWVGTQGGLCQFLPETGQFRRLSLDPRLASRSGSHAILSIYEDSLGTLWVGTYTAGLYRFNGGTQTFERVPVVSSETASLGGDRIWCIGEDSAQGLWIGTETGGVNCLSLRPRAFTSHLVYQPSRKQLSRRNVWAFAEDRDGNWWIGTEDGLLWHDRIADRQIPIPLPAQPLNGSCRVNALQIDSDNNLWVSYEQGLARVDGRTRRARPVPLAKELPADDILALALVASDQLWLGTPEGIYVIEPATGKTKTHFQPAPTSPTGLSAPLPWMIQRDRRGNVWVSSNRGLSRFESATQSITRFGCNPQDVNSLPTNEINAVHEDRRGQLWVATNGGGLCQLDPAGGQCVAYTTRDGLANDIVYGILEDDAGDLWLSTNHGLSRFSPDTKTFRNFDAQDGLQSNEFNSNAFFRTSTGAMLFGGIAGYTVFHPAHIFENQTPPPVIITGFRQLDQPESRPVPDDLALTYDANNFAFEFTALNYVNSEKNRYAYRLEGYDKGWIQAGTQRFASYTNLAPGAYVFRVRAANDAGVWNERGAALRLRIMPPPWKTWWAYTLYALAGAALLTIAFRFQMGRLRERAALTEARIRAEAAVQLEARNHELSRMNDELAQVNRELAQANDDLEQANQNLVASQQQADRIFSALAEALPGTTLDGKYHLEVKIGAGGFGVVFRARHLALNRPIAVKVFRPSSSNDSAEAIERFKREGVSASRLTHPHIVTVFDSGVSTDGIAYLAMELLIGHSLKDELRQRLRLALGEAMGIARDVADALTEAHRLGVIHRDIKPENIFLHQSTAGQVVKVVDFGIAKLTNADGQGPDAKLTQTGGLLGTPVYMSPEGIEGGTLDGRTDVYSLGILLFEMITGEPPFPSAKGHFWQVINAHLKTIPPRLHDLSPDVPPALSDLVARMLTKDPLRRPSAQEVKEQLTSLQATRPVVTTRPARPTHLAQPDTAHDTADLPTWLAPGEDGVG</sequence>
<evidence type="ECO:0000256" key="7">
    <source>
        <dbReference type="SAM" id="Phobius"/>
    </source>
</evidence>
<dbReference type="Gene3D" id="2.60.40.10">
    <property type="entry name" value="Immunoglobulins"/>
    <property type="match status" value="1"/>
</dbReference>
<evidence type="ECO:0000313" key="9">
    <source>
        <dbReference type="EMBL" id="QUW03661.1"/>
    </source>
</evidence>
<evidence type="ECO:0000256" key="1">
    <source>
        <dbReference type="ARBA" id="ARBA00022553"/>
    </source>
</evidence>
<evidence type="ECO:0000313" key="10">
    <source>
        <dbReference type="Proteomes" id="UP000676506"/>
    </source>
</evidence>
<dbReference type="InterPro" id="IPR013783">
    <property type="entry name" value="Ig-like_fold"/>
</dbReference>
<dbReference type="PROSITE" id="PS00108">
    <property type="entry name" value="PROTEIN_KINASE_ST"/>
    <property type="match status" value="1"/>
</dbReference>
<dbReference type="PANTHER" id="PTHR43547:SF2">
    <property type="entry name" value="HYBRID SIGNAL TRANSDUCTION HISTIDINE KINASE C"/>
    <property type="match status" value="1"/>
</dbReference>
<dbReference type="Pfam" id="PF07495">
    <property type="entry name" value="Y_Y_Y"/>
    <property type="match status" value="1"/>
</dbReference>
<dbReference type="InterPro" id="IPR015943">
    <property type="entry name" value="WD40/YVTN_repeat-like_dom_sf"/>
</dbReference>
<evidence type="ECO:0000256" key="5">
    <source>
        <dbReference type="SAM" id="Coils"/>
    </source>
</evidence>
<dbReference type="PANTHER" id="PTHR43547">
    <property type="entry name" value="TWO-COMPONENT HISTIDINE KINASE"/>
    <property type="match status" value="1"/>
</dbReference>
<dbReference type="PROSITE" id="PS00107">
    <property type="entry name" value="PROTEIN_KINASE_ATP"/>
    <property type="match status" value="1"/>
</dbReference>
<dbReference type="SUPFAM" id="SSF56112">
    <property type="entry name" value="Protein kinase-like (PK-like)"/>
    <property type="match status" value="1"/>
</dbReference>
<feature type="coiled-coil region" evidence="5">
    <location>
        <begin position="833"/>
        <end position="877"/>
    </location>
</feature>
<reference evidence="9 10" key="1">
    <citation type="submission" date="2021-03" db="EMBL/GenBank/DDBJ databases">
        <title>Genomic and phenotypic characterization of Chloracidobacterium isolates provides evidence for multiple species.</title>
        <authorList>
            <person name="Saini M.K."/>
            <person name="Costas A.M.G."/>
            <person name="Tank M."/>
            <person name="Bryant D.A."/>
        </authorList>
    </citation>
    <scope>NUCLEOTIDE SEQUENCE [LARGE SCALE GENOMIC DNA]</scope>
    <source>
        <strain evidence="9 10">BV2-C</strain>
    </source>
</reference>
<feature type="domain" description="Protein kinase" evidence="8">
    <location>
        <begin position="898"/>
        <end position="1176"/>
    </location>
</feature>
<dbReference type="CDD" id="cd14014">
    <property type="entry name" value="STKc_PknB_like"/>
    <property type="match status" value="1"/>
</dbReference>
<dbReference type="SUPFAM" id="SSF63829">
    <property type="entry name" value="Calcium-dependent phosphotriesterase"/>
    <property type="match status" value="3"/>
</dbReference>
<dbReference type="InterPro" id="IPR011123">
    <property type="entry name" value="Y_Y_Y"/>
</dbReference>
<dbReference type="Gene3D" id="3.30.200.20">
    <property type="entry name" value="Phosphorylase Kinase, domain 1"/>
    <property type="match status" value="1"/>
</dbReference>
<feature type="binding site" evidence="4">
    <location>
        <position position="927"/>
    </location>
    <ligand>
        <name>ATP</name>
        <dbReference type="ChEBI" id="CHEBI:30616"/>
    </ligand>
</feature>
<keyword evidence="2 4" id="KW-0547">Nucleotide-binding</keyword>
<dbReference type="Gene3D" id="1.10.510.10">
    <property type="entry name" value="Transferase(Phosphotransferase) domain 1"/>
    <property type="match status" value="1"/>
</dbReference>
<keyword evidence="7" id="KW-0812">Transmembrane</keyword>
<keyword evidence="5" id="KW-0175">Coiled coil</keyword>
<evidence type="ECO:0000256" key="4">
    <source>
        <dbReference type="PROSITE-ProRule" id="PRU10141"/>
    </source>
</evidence>
<accession>A0ABX8BAG7</accession>
<dbReference type="PROSITE" id="PS50011">
    <property type="entry name" value="PROTEIN_KINASE_DOM"/>
    <property type="match status" value="1"/>
</dbReference>
<evidence type="ECO:0000259" key="8">
    <source>
        <dbReference type="PROSITE" id="PS50011"/>
    </source>
</evidence>
<gene>
    <name evidence="9" type="ORF">J8C06_04280</name>
</gene>
<proteinExistence type="predicted"/>
<feature type="region of interest" description="Disordered" evidence="6">
    <location>
        <begin position="1177"/>
        <end position="1210"/>
    </location>
</feature>
<dbReference type="InterPro" id="IPR000719">
    <property type="entry name" value="Prot_kinase_dom"/>
</dbReference>
<keyword evidence="10" id="KW-1185">Reference proteome</keyword>
<dbReference type="EMBL" id="CP072648">
    <property type="protein sequence ID" value="QUW03661.1"/>
    <property type="molecule type" value="Genomic_DNA"/>
</dbReference>
<dbReference type="GO" id="GO:0016301">
    <property type="term" value="F:kinase activity"/>
    <property type="evidence" value="ECO:0007669"/>
    <property type="project" value="UniProtKB-KW"/>
</dbReference>
<dbReference type="RefSeq" id="WP_211429551.1">
    <property type="nucleotide sequence ID" value="NZ_CP072648.1"/>
</dbReference>
<keyword evidence="9" id="KW-0418">Kinase</keyword>
<dbReference type="Pfam" id="PF07494">
    <property type="entry name" value="Reg_prop"/>
    <property type="match status" value="8"/>
</dbReference>
<dbReference type="InterPro" id="IPR011009">
    <property type="entry name" value="Kinase-like_dom_sf"/>
</dbReference>